<feature type="transmembrane region" description="Helical" evidence="25">
    <location>
        <begin position="335"/>
        <end position="353"/>
    </location>
</feature>
<dbReference type="GO" id="GO:0005886">
    <property type="term" value="C:plasma membrane"/>
    <property type="evidence" value="ECO:0007669"/>
    <property type="project" value="UniProtKB-SubCell"/>
</dbReference>
<dbReference type="EMBL" id="JXJN01001439">
    <property type="status" value="NOT_ANNOTATED_CDS"/>
    <property type="molecule type" value="Genomic_DNA"/>
</dbReference>
<evidence type="ECO:0000256" key="20">
    <source>
        <dbReference type="ARBA" id="ARBA00081225"/>
    </source>
</evidence>
<dbReference type="InterPro" id="IPR018297">
    <property type="entry name" value="A/G_cyclase_CS"/>
</dbReference>
<feature type="transmembrane region" description="Helical" evidence="25">
    <location>
        <begin position="1304"/>
        <end position="1323"/>
    </location>
</feature>
<evidence type="ECO:0000256" key="16">
    <source>
        <dbReference type="ARBA" id="ARBA00023180"/>
    </source>
</evidence>
<feature type="transmembrane region" description="Helical" evidence="25">
    <location>
        <begin position="1476"/>
        <end position="1494"/>
    </location>
</feature>
<evidence type="ECO:0000256" key="14">
    <source>
        <dbReference type="ARBA" id="ARBA00022998"/>
    </source>
</evidence>
<feature type="transmembrane region" description="Helical" evidence="25">
    <location>
        <begin position="84"/>
        <end position="102"/>
    </location>
</feature>
<evidence type="ECO:0000256" key="7">
    <source>
        <dbReference type="ARBA" id="ARBA00022692"/>
    </source>
</evidence>
<dbReference type="PANTHER" id="PTHR45627">
    <property type="entry name" value="ADENYLATE CYCLASE TYPE 1"/>
    <property type="match status" value="1"/>
</dbReference>
<dbReference type="PROSITE" id="PS00452">
    <property type="entry name" value="GUANYLATE_CYCLASE_1"/>
    <property type="match status" value="2"/>
</dbReference>
<proteinExistence type="inferred from homology"/>
<evidence type="ECO:0000256" key="6">
    <source>
        <dbReference type="ARBA" id="ARBA00022475"/>
    </source>
</evidence>
<comment type="catalytic activity">
    <reaction evidence="1">
        <text>ATP = 3',5'-cyclic AMP + diphosphate</text>
        <dbReference type="Rhea" id="RHEA:15389"/>
        <dbReference type="ChEBI" id="CHEBI:30616"/>
        <dbReference type="ChEBI" id="CHEBI:33019"/>
        <dbReference type="ChEBI" id="CHEBI:58165"/>
        <dbReference type="EC" id="4.6.1.1"/>
    </reaction>
</comment>
<feature type="transmembrane region" description="Helical" evidence="25">
    <location>
        <begin position="1417"/>
        <end position="1437"/>
    </location>
</feature>
<evidence type="ECO:0000256" key="18">
    <source>
        <dbReference type="ARBA" id="ARBA00023239"/>
    </source>
</evidence>
<feature type="transmembrane region" description="Helical" evidence="25">
    <location>
        <begin position="441"/>
        <end position="462"/>
    </location>
</feature>
<keyword evidence="11" id="KW-0067">ATP-binding</keyword>
<feature type="transmembrane region" description="Helical" evidence="25">
    <location>
        <begin position="482"/>
        <end position="503"/>
    </location>
</feature>
<evidence type="ECO:0000256" key="25">
    <source>
        <dbReference type="SAM" id="Phobius"/>
    </source>
</evidence>
<evidence type="ECO:0000256" key="8">
    <source>
        <dbReference type="ARBA" id="ARBA00022723"/>
    </source>
</evidence>
<evidence type="ECO:0000256" key="23">
    <source>
        <dbReference type="RuleBase" id="RU000405"/>
    </source>
</evidence>
<dbReference type="EnsemblMetazoa" id="GPPI003952-RA">
    <property type="protein sequence ID" value="GPPI003952-PA"/>
    <property type="gene ID" value="GPPI003952"/>
</dbReference>
<dbReference type="FunFam" id="3.30.70.1230:FF:000014">
    <property type="entry name" value="adenylate cyclase type 9"/>
    <property type="match status" value="1"/>
</dbReference>
<dbReference type="CDD" id="cd07302">
    <property type="entry name" value="CHD"/>
    <property type="match status" value="2"/>
</dbReference>
<keyword evidence="14" id="KW-0115">cAMP biosynthesis</keyword>
<dbReference type="Proteomes" id="UP000092460">
    <property type="component" value="Unassembled WGS sequence"/>
</dbReference>
<evidence type="ECO:0000256" key="4">
    <source>
        <dbReference type="ARBA" id="ARBA00004651"/>
    </source>
</evidence>
<comment type="similarity">
    <text evidence="23">Belongs to the adenylyl cyclase class-4/guanylyl cyclase family.</text>
</comment>
<dbReference type="PROSITE" id="PS50125">
    <property type="entry name" value="GUANYLATE_CYCLASE_2"/>
    <property type="match status" value="2"/>
</dbReference>
<keyword evidence="18 23" id="KW-0456">Lyase</keyword>
<comment type="cofactor">
    <cofactor evidence="2">
        <name>Mn(2+)</name>
        <dbReference type="ChEBI" id="CHEBI:29035"/>
    </cofactor>
</comment>
<evidence type="ECO:0000256" key="11">
    <source>
        <dbReference type="ARBA" id="ARBA00022840"/>
    </source>
</evidence>
<evidence type="ECO:0000256" key="13">
    <source>
        <dbReference type="ARBA" id="ARBA00022989"/>
    </source>
</evidence>
<keyword evidence="9" id="KW-0677">Repeat</keyword>
<feature type="transmembrane region" description="Helical" evidence="25">
    <location>
        <begin position="1391"/>
        <end position="1410"/>
    </location>
</feature>
<dbReference type="STRING" id="67801.A0A1B0API2"/>
<feature type="transmembrane region" description="Helical" evidence="25">
    <location>
        <begin position="108"/>
        <end position="129"/>
    </location>
</feature>
<dbReference type="GO" id="GO:0007189">
    <property type="term" value="P:adenylate cyclase-activating G protein-coupled receptor signaling pathway"/>
    <property type="evidence" value="ECO:0007669"/>
    <property type="project" value="TreeGrafter"/>
</dbReference>
<evidence type="ECO:0000256" key="9">
    <source>
        <dbReference type="ARBA" id="ARBA00022737"/>
    </source>
</evidence>
<organism evidence="27 28">
    <name type="scientific">Glossina palpalis gambiensis</name>
    <dbReference type="NCBI Taxonomy" id="67801"/>
    <lineage>
        <taxon>Eukaryota</taxon>
        <taxon>Metazoa</taxon>
        <taxon>Ecdysozoa</taxon>
        <taxon>Arthropoda</taxon>
        <taxon>Hexapoda</taxon>
        <taxon>Insecta</taxon>
        <taxon>Pterygota</taxon>
        <taxon>Neoptera</taxon>
        <taxon>Endopterygota</taxon>
        <taxon>Diptera</taxon>
        <taxon>Brachycera</taxon>
        <taxon>Muscomorpha</taxon>
        <taxon>Hippoboscoidea</taxon>
        <taxon>Glossinidae</taxon>
        <taxon>Glossina</taxon>
    </lineage>
</organism>
<evidence type="ECO:0000256" key="12">
    <source>
        <dbReference type="ARBA" id="ARBA00022842"/>
    </source>
</evidence>
<feature type="transmembrane region" description="Helical" evidence="25">
    <location>
        <begin position="190"/>
        <end position="212"/>
    </location>
</feature>
<evidence type="ECO:0000256" key="24">
    <source>
        <dbReference type="SAM" id="MobiDB-lite"/>
    </source>
</evidence>
<evidence type="ECO:0000256" key="17">
    <source>
        <dbReference type="ARBA" id="ARBA00023211"/>
    </source>
</evidence>
<keyword evidence="12" id="KW-0460">Magnesium</keyword>
<dbReference type="EC" id="4.6.1.1" evidence="5"/>
<evidence type="ECO:0000256" key="1">
    <source>
        <dbReference type="ARBA" id="ARBA00001593"/>
    </source>
</evidence>
<evidence type="ECO:0000313" key="28">
    <source>
        <dbReference type="Proteomes" id="UP000092460"/>
    </source>
</evidence>
<keyword evidence="10" id="KW-0547">Nucleotide-binding</keyword>
<evidence type="ECO:0000256" key="22">
    <source>
        <dbReference type="ARBA" id="ARBA00081427"/>
    </source>
</evidence>
<dbReference type="GO" id="GO:0005524">
    <property type="term" value="F:ATP binding"/>
    <property type="evidence" value="ECO:0007669"/>
    <property type="project" value="UniProtKB-KW"/>
</dbReference>
<keyword evidence="16" id="KW-0325">Glycoprotein</keyword>
<accession>A0A1B0API2</accession>
<keyword evidence="28" id="KW-1185">Reference proteome</keyword>
<sequence>MPPGVLADDSRANSTDDIQIALAPHIQSYLSQTGRRHSCCSVMLPVAFERAASSSWLDPKFDSPVLEGQFKTSVFPHIRMRYRFSLYYILLCSIVWFLYFLIDGGSEVLWRPISSSFSLLSLFIIMAMCFTHWDIYRAHHVATSATTAAILCAASLIFLTCTKRAFSPLGHFAICLEIVLLIYTALPMKLWLSASIAVTYTVLFEIVTHVVVANHAVHGHASEFSYKILTLRILCHLCVHLLRRQSVSFTAMPPGVLADDSRANSTDDIQIALAPHIQSYLSQTGRRHSCCSVMLPVAFERAASSSWLDPKFDSPVLEGQFKTSVFPHIRMRYRFSLYYILLCSIVWFLYFLIDGGSEVLWRPISSSFSLLSLFIIMAMCFTHWDIYRAHHVATSATTAAILCAASLIFLTCTKRAFSPLGHFAICLEIVLLIYTALPMKLWLSASIAVTYTVLFEIVTHVVVANHAVHGHASEFSYKILTLRILCHLCVHLVGLHVLIMNLVRMRGTFMKVGQNLLVRRQLEMEKQLKEKMIHSVMPPKVADMLLNEGGIDGSNECALRRESHMKPRASNDVKSLFRPFHMHSMENVSILFADIVGFTRMSSTKTAEQLVEILNDLFERFDDLCTLNGCEKISTLGDCYYCVSGCPEPRPDHAVCCVEMGLGMIDAMRCFDAQRHEGVKMRVGVHTGTVLCGIVGTRRVKFDVWSNDVTLANKMESSGKPEQVHISEETASFLGEAYFLEEGEEVFGHRTYFVVGRRKDASRANSISPSIQANSSNSHLLLPGLPGQPMSLSQSATNISVIQPNVPPASPVGQLSSSLNPSPVLSLRPRLTSLSMKIRKKSQTKEPDIERGIAHPAVSGVPPVIVMRERPKIIITTKSLPESLDKEQIDGEEPINDDIIIGNGTSKSHAAVTPIRPKIRLKVWKVPKFLKKLEDITKPAEKSHNPEVSISLMNASPTKPINNIEETVAFIEPNNQQLPAAVEINKPNPNMLEIPQKPGTHNVGCTTIANANRSPDNSSCSPGQYSMFDDVIDIRSYISQSRSDISPFGRSGSSRSKCGYSGPSESSPVPRQRAFTLNASRVESLPANQSTTVPDTVTPLQPTHSRNSSIWPDGLSICPSATSRKDSGIKSNSRRSSIQQQIYALNQTTTISQHRVSGYFTSSTSSISNLGEAAVLPHVPLPPIPQPTPQVADPLAACLQQLRKQSDLQLIRCVRDNAKSQRSYLVKPPLKKFSLYFKSRQMERDFRSKAHRFGNENETEGPPTLATPRYNTYIDIFVGLAVYLCISISLFLMTPNTVTPSFRLWVSLFTCFTAIQTFALFLFTRQMCRRHSAQARSKANNSVSCADRLFESISSWYPWHICLAVLMAMPVILIIANFLLLDLNQLEAFEYHYGFLIFVCIVHFCNFTQLNCWMRNILAFLAALCFVAIAVSQLVVYSNRSDATEESAILNSTKTPITSREIATFLIEEIKWFHDYHVEIYLDLFLILVLVWFLNREFEIGYRLTFYGNAVANQDKIRVQNMKNQADMLLHNIIPKHVAEQLKNTAKYSENHHNVAIIFASIVNFNEMYDESYLGGKEYLRVLNELIGDFDELLSRPEFKCVEKIKTIGSTFMAASGLDPSYRGESNEHIHALMEFSIAMQDVVDAFNKDLLEFNLILRIGFNVGDVTAGVIGTSKLHYDIWGDAVNVASRMDSTGVANRIQIGKECFSFLDTKYQFEPRGSVYVKGKDNMEVYLFTLRKPDLLGDDEETDDHRNSLIENFNHKQNGLLG</sequence>
<dbReference type="GO" id="GO:0035556">
    <property type="term" value="P:intracellular signal transduction"/>
    <property type="evidence" value="ECO:0007669"/>
    <property type="project" value="InterPro"/>
</dbReference>
<reference evidence="28" key="1">
    <citation type="submission" date="2015-01" db="EMBL/GenBank/DDBJ databases">
        <authorList>
            <person name="Aksoy S."/>
            <person name="Warren W."/>
            <person name="Wilson R.K."/>
        </authorList>
    </citation>
    <scope>NUCLEOTIDE SEQUENCE [LARGE SCALE GENOMIC DNA]</scope>
    <source>
        <strain evidence="28">IAEA</strain>
    </source>
</reference>
<feature type="transmembrane region" description="Helical" evidence="25">
    <location>
        <begin position="1273"/>
        <end position="1292"/>
    </location>
</feature>
<dbReference type="PANTHER" id="PTHR45627:SF8">
    <property type="entry name" value="ADENYLATE CYCLASE TYPE 9"/>
    <property type="match status" value="1"/>
</dbReference>
<feature type="transmembrane region" description="Helical" evidence="25">
    <location>
        <begin position="1357"/>
        <end position="1379"/>
    </location>
</feature>
<evidence type="ECO:0000256" key="5">
    <source>
        <dbReference type="ARBA" id="ARBA00012201"/>
    </source>
</evidence>
<evidence type="ECO:0000259" key="26">
    <source>
        <dbReference type="PROSITE" id="PS50125"/>
    </source>
</evidence>
<protein>
    <recommendedName>
        <fullName evidence="19">Adenylate cyclase type 9</fullName>
        <ecNumber evidence="5">4.6.1.1</ecNumber>
    </recommendedName>
    <alternativeName>
        <fullName evidence="22">ATP pyrophosphate-lyase 9</fullName>
    </alternativeName>
    <alternativeName>
        <fullName evidence="20">Adenylate cyclase type IX</fullName>
    </alternativeName>
    <alternativeName>
        <fullName evidence="21">Adenylyl cyclase 9</fullName>
    </alternativeName>
</protein>
<dbReference type="Pfam" id="PF00211">
    <property type="entry name" value="Guanylate_cyc"/>
    <property type="match status" value="2"/>
</dbReference>
<keyword evidence="8" id="KW-0479">Metal-binding</keyword>
<dbReference type="GO" id="GO:0006171">
    <property type="term" value="P:cAMP biosynthetic process"/>
    <property type="evidence" value="ECO:0007669"/>
    <property type="project" value="UniProtKB-KW"/>
</dbReference>
<dbReference type="GO" id="GO:0046872">
    <property type="term" value="F:metal ion binding"/>
    <property type="evidence" value="ECO:0007669"/>
    <property type="project" value="UniProtKB-KW"/>
</dbReference>
<evidence type="ECO:0000256" key="21">
    <source>
        <dbReference type="ARBA" id="ARBA00081232"/>
    </source>
</evidence>
<comment type="subcellular location">
    <subcellularLocation>
        <location evidence="4">Cell membrane</location>
        <topology evidence="4">Multi-pass membrane protein</topology>
    </subcellularLocation>
</comment>
<evidence type="ECO:0000256" key="3">
    <source>
        <dbReference type="ARBA" id="ARBA00001946"/>
    </source>
</evidence>
<dbReference type="InterPro" id="IPR001054">
    <property type="entry name" value="A/G_cyclase"/>
</dbReference>
<dbReference type="InterPro" id="IPR029787">
    <property type="entry name" value="Nucleotide_cyclase"/>
</dbReference>
<feature type="transmembrane region" description="Helical" evidence="25">
    <location>
        <begin position="416"/>
        <end position="434"/>
    </location>
</feature>
<dbReference type="Gene3D" id="3.30.70.1230">
    <property type="entry name" value="Nucleotide cyclase"/>
    <property type="match status" value="2"/>
</dbReference>
<feature type="domain" description="Guanylate cyclase" evidence="26">
    <location>
        <begin position="589"/>
        <end position="716"/>
    </location>
</feature>
<keyword evidence="13 25" id="KW-1133">Transmembrane helix</keyword>
<dbReference type="VEuPathDB" id="VectorBase:GPPI003952"/>
<feature type="transmembrane region" description="Helical" evidence="25">
    <location>
        <begin position="359"/>
        <end position="380"/>
    </location>
</feature>
<name>A0A1B0API2_9MUSC</name>
<feature type="region of interest" description="Disordered" evidence="24">
    <location>
        <begin position="1042"/>
        <end position="1112"/>
    </location>
</feature>
<reference evidence="27" key="2">
    <citation type="submission" date="2020-05" db="UniProtKB">
        <authorList>
            <consortium name="EnsemblMetazoa"/>
        </authorList>
    </citation>
    <scope>IDENTIFICATION</scope>
    <source>
        <strain evidence="27">IAEA</strain>
    </source>
</reference>
<evidence type="ECO:0000256" key="2">
    <source>
        <dbReference type="ARBA" id="ARBA00001936"/>
    </source>
</evidence>
<dbReference type="GO" id="GO:0004016">
    <property type="term" value="F:adenylate cyclase activity"/>
    <property type="evidence" value="ECO:0007669"/>
    <property type="project" value="UniProtKB-EC"/>
</dbReference>
<keyword evidence="7 25" id="KW-0812">Transmembrane</keyword>
<evidence type="ECO:0000256" key="10">
    <source>
        <dbReference type="ARBA" id="ARBA00022741"/>
    </source>
</evidence>
<feature type="transmembrane region" description="Helical" evidence="25">
    <location>
        <begin position="141"/>
        <end position="159"/>
    </location>
</feature>
<dbReference type="SUPFAM" id="SSF55073">
    <property type="entry name" value="Nucleotide cyclase"/>
    <property type="match status" value="2"/>
</dbReference>
<dbReference type="SMART" id="SM00044">
    <property type="entry name" value="CYCc"/>
    <property type="match status" value="2"/>
</dbReference>
<evidence type="ECO:0000256" key="19">
    <source>
        <dbReference type="ARBA" id="ARBA00070496"/>
    </source>
</evidence>
<feature type="transmembrane region" description="Helical" evidence="25">
    <location>
        <begin position="392"/>
        <end position="410"/>
    </location>
</feature>
<feature type="domain" description="Guanylate cyclase" evidence="26">
    <location>
        <begin position="1556"/>
        <end position="1693"/>
    </location>
</feature>
<feature type="transmembrane region" description="Helical" evidence="25">
    <location>
        <begin position="165"/>
        <end position="183"/>
    </location>
</feature>
<evidence type="ECO:0000256" key="15">
    <source>
        <dbReference type="ARBA" id="ARBA00023136"/>
    </source>
</evidence>
<keyword evidence="17" id="KW-0464">Manganese</keyword>
<keyword evidence="6" id="KW-1003">Cell membrane</keyword>
<feature type="compositionally biased region" description="Polar residues" evidence="24">
    <location>
        <begin position="1063"/>
        <end position="1110"/>
    </location>
</feature>
<dbReference type="FunFam" id="3.30.70.1230:FF:000008">
    <property type="entry name" value="Adenylate cyclase type 9"/>
    <property type="match status" value="1"/>
</dbReference>
<keyword evidence="15 25" id="KW-0472">Membrane</keyword>
<evidence type="ECO:0000313" key="27">
    <source>
        <dbReference type="EnsemblMetazoa" id="GPPI003952-PA"/>
    </source>
</evidence>
<comment type="cofactor">
    <cofactor evidence="3">
        <name>Mg(2+)</name>
        <dbReference type="ChEBI" id="CHEBI:18420"/>
    </cofactor>
</comment>